<accession>A0A1F7IU58</accession>
<keyword evidence="1" id="KW-1133">Transmembrane helix</keyword>
<dbReference type="Proteomes" id="UP000177141">
    <property type="component" value="Unassembled WGS sequence"/>
</dbReference>
<evidence type="ECO:0000313" key="3">
    <source>
        <dbReference type="Proteomes" id="UP000177141"/>
    </source>
</evidence>
<dbReference type="STRING" id="1802061.A3A93_06480"/>
<sequence length="321" mass="35987">MFDFVRLIGMFFILVLLGYGPTALLMPPTMKKWGIWFAPWIGTVIIILFNISASLANISIIKIIPIIGIFSFSTLVLALFLKKKLVFFSRLNSIILIFLLLSLFLFFFHNGQNISRNELVKASFFSDKSFVIALLQNGEIYKQGELIGPSLVIGFFFSLSKIYDMGDITNIFPLYGALLFPLIFTFFQSTDNSRTLIAICLAFAITYLIEFFLPTLNGKLSVGIGFVTIFLVYQYYVILSSEKKAVLQFYNLDLLIAITISTLTVTLSAYLFVSLLVLISSATIITWIKEKNTAVLVAFIKVMVISLSISPVTAGIVLQIR</sequence>
<organism evidence="2 3">
    <name type="scientific">Candidatus Roizmanbacteria bacterium RIFCSPLOWO2_01_FULL_38_12</name>
    <dbReference type="NCBI Taxonomy" id="1802061"/>
    <lineage>
        <taxon>Bacteria</taxon>
        <taxon>Candidatus Roizmaniibacteriota</taxon>
    </lineage>
</organism>
<feature type="transmembrane region" description="Helical" evidence="1">
    <location>
        <begin position="33"/>
        <end position="51"/>
    </location>
</feature>
<feature type="transmembrane region" description="Helical" evidence="1">
    <location>
        <begin position="7"/>
        <end position="27"/>
    </location>
</feature>
<evidence type="ECO:0000256" key="1">
    <source>
        <dbReference type="SAM" id="Phobius"/>
    </source>
</evidence>
<keyword evidence="1" id="KW-0472">Membrane</keyword>
<comment type="caution">
    <text evidence="2">The sequence shown here is derived from an EMBL/GenBank/DDBJ whole genome shotgun (WGS) entry which is preliminary data.</text>
</comment>
<reference evidence="2 3" key="1">
    <citation type="journal article" date="2016" name="Nat. Commun.">
        <title>Thousands of microbial genomes shed light on interconnected biogeochemical processes in an aquifer system.</title>
        <authorList>
            <person name="Anantharaman K."/>
            <person name="Brown C.T."/>
            <person name="Hug L.A."/>
            <person name="Sharon I."/>
            <person name="Castelle C.J."/>
            <person name="Probst A.J."/>
            <person name="Thomas B.C."/>
            <person name="Singh A."/>
            <person name="Wilkins M.J."/>
            <person name="Karaoz U."/>
            <person name="Brodie E.L."/>
            <person name="Williams K.H."/>
            <person name="Hubbard S.S."/>
            <person name="Banfield J.F."/>
        </authorList>
    </citation>
    <scope>NUCLEOTIDE SEQUENCE [LARGE SCALE GENOMIC DNA]</scope>
</reference>
<feature type="transmembrane region" description="Helical" evidence="1">
    <location>
        <begin position="169"/>
        <end position="187"/>
    </location>
</feature>
<protein>
    <submittedName>
        <fullName evidence="2">Uncharacterized protein</fullName>
    </submittedName>
</protein>
<feature type="transmembrane region" description="Helical" evidence="1">
    <location>
        <begin position="295"/>
        <end position="320"/>
    </location>
</feature>
<feature type="transmembrane region" description="Helical" evidence="1">
    <location>
        <begin position="220"/>
        <end position="238"/>
    </location>
</feature>
<feature type="transmembrane region" description="Helical" evidence="1">
    <location>
        <begin position="63"/>
        <end position="81"/>
    </location>
</feature>
<name>A0A1F7IU58_9BACT</name>
<evidence type="ECO:0000313" key="2">
    <source>
        <dbReference type="EMBL" id="OGK46874.1"/>
    </source>
</evidence>
<dbReference type="EMBL" id="MGAL01000039">
    <property type="protein sequence ID" value="OGK46874.1"/>
    <property type="molecule type" value="Genomic_DNA"/>
</dbReference>
<dbReference type="AlphaFoldDB" id="A0A1F7IU58"/>
<feature type="transmembrane region" description="Helical" evidence="1">
    <location>
        <begin position="196"/>
        <end position="214"/>
    </location>
</feature>
<feature type="transmembrane region" description="Helical" evidence="1">
    <location>
        <begin position="87"/>
        <end position="108"/>
    </location>
</feature>
<keyword evidence="1" id="KW-0812">Transmembrane</keyword>
<gene>
    <name evidence="2" type="ORF">A3A93_06480</name>
</gene>
<proteinExistence type="predicted"/>